<dbReference type="STRING" id="3818.A0A444Z698"/>
<dbReference type="PANTHER" id="PTHR35702">
    <property type="entry name" value="EXPRESSED PROTEIN"/>
    <property type="match status" value="1"/>
</dbReference>
<proteinExistence type="predicted"/>
<accession>A0A444Z698</accession>
<reference evidence="1 2" key="1">
    <citation type="submission" date="2019-01" db="EMBL/GenBank/DDBJ databases">
        <title>Sequencing of cultivated peanut Arachis hypogaea provides insights into genome evolution and oil improvement.</title>
        <authorList>
            <person name="Chen X."/>
        </authorList>
    </citation>
    <scope>NUCLEOTIDE SEQUENCE [LARGE SCALE GENOMIC DNA]</scope>
    <source>
        <strain evidence="2">cv. Fuhuasheng</strain>
        <tissue evidence="1">Leaves</tissue>
    </source>
</reference>
<keyword evidence="2" id="KW-1185">Reference proteome</keyword>
<protein>
    <submittedName>
        <fullName evidence="1">Uncharacterized protein</fullName>
    </submittedName>
</protein>
<name>A0A444Z698_ARAHY</name>
<dbReference type="Proteomes" id="UP000289738">
    <property type="component" value="Chromosome B05"/>
</dbReference>
<comment type="caution">
    <text evidence="1">The sequence shown here is derived from an EMBL/GenBank/DDBJ whole genome shotgun (WGS) entry which is preliminary data.</text>
</comment>
<evidence type="ECO:0000313" key="1">
    <source>
        <dbReference type="EMBL" id="RYR09696.1"/>
    </source>
</evidence>
<dbReference type="EMBL" id="SDMP01000015">
    <property type="protein sequence ID" value="RYR09696.1"/>
    <property type="molecule type" value="Genomic_DNA"/>
</dbReference>
<dbReference type="PANTHER" id="PTHR35702:SF1">
    <property type="entry name" value="EXPRESSED PROTEIN"/>
    <property type="match status" value="1"/>
</dbReference>
<evidence type="ECO:0000313" key="2">
    <source>
        <dbReference type="Proteomes" id="UP000289738"/>
    </source>
</evidence>
<dbReference type="AlphaFoldDB" id="A0A444Z698"/>
<organism evidence="1 2">
    <name type="scientific">Arachis hypogaea</name>
    <name type="common">Peanut</name>
    <dbReference type="NCBI Taxonomy" id="3818"/>
    <lineage>
        <taxon>Eukaryota</taxon>
        <taxon>Viridiplantae</taxon>
        <taxon>Streptophyta</taxon>
        <taxon>Embryophyta</taxon>
        <taxon>Tracheophyta</taxon>
        <taxon>Spermatophyta</taxon>
        <taxon>Magnoliopsida</taxon>
        <taxon>eudicotyledons</taxon>
        <taxon>Gunneridae</taxon>
        <taxon>Pentapetalae</taxon>
        <taxon>rosids</taxon>
        <taxon>fabids</taxon>
        <taxon>Fabales</taxon>
        <taxon>Fabaceae</taxon>
        <taxon>Papilionoideae</taxon>
        <taxon>50 kb inversion clade</taxon>
        <taxon>dalbergioids sensu lato</taxon>
        <taxon>Dalbergieae</taxon>
        <taxon>Pterocarpus clade</taxon>
        <taxon>Arachis</taxon>
    </lineage>
</organism>
<sequence length="153" mass="16870">MWNCFDMGYESLACSVKESTKLYFHSLRAAHIEKAKTKQIKFALTDTKSQGMAQSLAEKHAEKEGAKAAKLALQKAQCVIGPMISVGWDFYEGAIREGGSLFGSYVGGFFGEQRLGRLGFLMGSQMGSWFGGRIGLILYDTVNATHFLINLRN</sequence>
<gene>
    <name evidence="1" type="ORF">Ahy_B05g078077</name>
</gene>